<protein>
    <submittedName>
        <fullName evidence="2">Uncharacterized protein</fullName>
    </submittedName>
</protein>
<evidence type="ECO:0000313" key="2">
    <source>
        <dbReference type="EMBL" id="SEJ36709.1"/>
    </source>
</evidence>
<proteinExistence type="predicted"/>
<name>A0A1H6Y609_9PSED</name>
<gene>
    <name evidence="2" type="ORF">SAMN05216201_107216</name>
</gene>
<evidence type="ECO:0000313" key="3">
    <source>
        <dbReference type="Proteomes" id="UP000242930"/>
    </source>
</evidence>
<dbReference type="OrthoDB" id="6959644at2"/>
<accession>A0A1H6Y609</accession>
<feature type="transmembrane region" description="Helical" evidence="1">
    <location>
        <begin position="36"/>
        <end position="56"/>
    </location>
</feature>
<dbReference type="STRING" id="915471.SAMN05216201_107216"/>
<keyword evidence="3" id="KW-1185">Reference proteome</keyword>
<feature type="transmembrane region" description="Helical" evidence="1">
    <location>
        <begin position="96"/>
        <end position="117"/>
    </location>
</feature>
<dbReference type="PROSITE" id="PS51257">
    <property type="entry name" value="PROKAR_LIPOPROTEIN"/>
    <property type="match status" value="1"/>
</dbReference>
<keyword evidence="1" id="KW-1133">Transmembrane helix</keyword>
<evidence type="ECO:0000256" key="1">
    <source>
        <dbReference type="SAM" id="Phobius"/>
    </source>
</evidence>
<dbReference type="Proteomes" id="UP000242930">
    <property type="component" value="Unassembled WGS sequence"/>
</dbReference>
<keyword evidence="1" id="KW-0812">Transmembrane</keyword>
<feature type="transmembrane region" description="Helical" evidence="1">
    <location>
        <begin position="68"/>
        <end position="90"/>
    </location>
</feature>
<sequence>MSTRSPKLSHYALGTILACFLVNLLVRTVFKVGGPFATLLAAALVAAGLALVFRWRTGRRPYPVERRVLVALYALGLGLLYAGLLALMYLKEEPGLPGQLLFAAHYLAYPLLAWIALAPERNGE</sequence>
<keyword evidence="1" id="KW-0472">Membrane</keyword>
<dbReference type="EMBL" id="FNZE01000007">
    <property type="protein sequence ID" value="SEJ36709.1"/>
    <property type="molecule type" value="Genomic_DNA"/>
</dbReference>
<dbReference type="AlphaFoldDB" id="A0A1H6Y609"/>
<organism evidence="2 3">
    <name type="scientific">Pseudomonas linyingensis</name>
    <dbReference type="NCBI Taxonomy" id="915471"/>
    <lineage>
        <taxon>Bacteria</taxon>
        <taxon>Pseudomonadati</taxon>
        <taxon>Pseudomonadota</taxon>
        <taxon>Gammaproteobacteria</taxon>
        <taxon>Pseudomonadales</taxon>
        <taxon>Pseudomonadaceae</taxon>
        <taxon>Pseudomonas</taxon>
    </lineage>
</organism>
<dbReference type="RefSeq" id="WP_090310794.1">
    <property type="nucleotide sequence ID" value="NZ_FNZE01000007.1"/>
</dbReference>
<feature type="transmembrane region" description="Helical" evidence="1">
    <location>
        <begin position="12"/>
        <end position="30"/>
    </location>
</feature>
<reference evidence="3" key="1">
    <citation type="submission" date="2016-10" db="EMBL/GenBank/DDBJ databases">
        <authorList>
            <person name="Varghese N."/>
            <person name="Submissions S."/>
        </authorList>
    </citation>
    <scope>NUCLEOTIDE SEQUENCE [LARGE SCALE GENOMIC DNA]</scope>
    <source>
        <strain evidence="3">LMG 25967</strain>
    </source>
</reference>